<organism evidence="12 13">
    <name type="scientific">Chelonia mydas</name>
    <name type="common">Green sea-turtle</name>
    <name type="synonym">Chelonia agassizi</name>
    <dbReference type="NCBI Taxonomy" id="8469"/>
    <lineage>
        <taxon>Eukaryota</taxon>
        <taxon>Metazoa</taxon>
        <taxon>Chordata</taxon>
        <taxon>Craniata</taxon>
        <taxon>Vertebrata</taxon>
        <taxon>Euteleostomi</taxon>
        <taxon>Archelosauria</taxon>
        <taxon>Testudinata</taxon>
        <taxon>Testudines</taxon>
        <taxon>Cryptodira</taxon>
        <taxon>Durocryptodira</taxon>
        <taxon>Americhelydia</taxon>
        <taxon>Chelonioidea</taxon>
        <taxon>Cheloniidae</taxon>
        <taxon>Chelonia</taxon>
    </lineage>
</organism>
<dbReference type="EMBL" id="KB551238">
    <property type="protein sequence ID" value="EMP30204.1"/>
    <property type="molecule type" value="Genomic_DNA"/>
</dbReference>
<dbReference type="Gene3D" id="1.20.190.50">
    <property type="match status" value="1"/>
</dbReference>
<dbReference type="STRING" id="8469.M7AZM0"/>
<dbReference type="Pfam" id="PF00071">
    <property type="entry name" value="Ras"/>
    <property type="match status" value="1"/>
</dbReference>
<protein>
    <recommendedName>
        <fullName evidence="10">Nuclear pore complex protein</fullName>
    </recommendedName>
</protein>
<evidence type="ECO:0000256" key="11">
    <source>
        <dbReference type="SAM" id="Phobius"/>
    </source>
</evidence>
<keyword evidence="11" id="KW-1133">Transmembrane helix</keyword>
<dbReference type="InterPro" id="IPR005225">
    <property type="entry name" value="Small_GTP-bd"/>
</dbReference>
<dbReference type="InterPro" id="IPR007252">
    <property type="entry name" value="Nup84/Nup107"/>
</dbReference>
<comment type="subunit">
    <text evidence="10">Part of the nuclear pore complex (NPC).</text>
</comment>
<evidence type="ECO:0000256" key="1">
    <source>
        <dbReference type="ARBA" id="ARBA00009510"/>
    </source>
</evidence>
<dbReference type="GO" id="GO:0006606">
    <property type="term" value="P:protein import into nucleus"/>
    <property type="evidence" value="ECO:0007669"/>
    <property type="project" value="TreeGrafter"/>
</dbReference>
<dbReference type="GO" id="GO:0031080">
    <property type="term" value="C:nuclear pore outer ring"/>
    <property type="evidence" value="ECO:0007669"/>
    <property type="project" value="TreeGrafter"/>
</dbReference>
<dbReference type="PANTHER" id="PTHR13003">
    <property type="entry name" value="NUP107-RELATED"/>
    <property type="match status" value="1"/>
</dbReference>
<keyword evidence="9 10" id="KW-0539">Nucleus</keyword>
<name>M7AZM0_CHEMY</name>
<keyword evidence="7 10" id="KW-0906">Nuclear pore complex</keyword>
<dbReference type="GO" id="GO:0005525">
    <property type="term" value="F:GTP binding"/>
    <property type="evidence" value="ECO:0007669"/>
    <property type="project" value="InterPro"/>
</dbReference>
<keyword evidence="13" id="KW-1185">Reference proteome</keyword>
<dbReference type="GO" id="GO:0017056">
    <property type="term" value="F:structural constituent of nuclear pore"/>
    <property type="evidence" value="ECO:0007669"/>
    <property type="project" value="UniProtKB-UniRule"/>
</dbReference>
<dbReference type="SUPFAM" id="SSF52540">
    <property type="entry name" value="P-loop containing nucleoside triphosphate hydrolases"/>
    <property type="match status" value="1"/>
</dbReference>
<keyword evidence="3" id="KW-0547">Nucleotide-binding</keyword>
<dbReference type="Pfam" id="PF04121">
    <property type="entry name" value="Nup84_Nup100"/>
    <property type="match status" value="2"/>
</dbReference>
<dbReference type="NCBIfam" id="TIGR00231">
    <property type="entry name" value="small_GTP"/>
    <property type="match status" value="1"/>
</dbReference>
<proteinExistence type="inferred from homology"/>
<comment type="subcellular location">
    <subcellularLocation>
        <location evidence="10">Nucleus</location>
        <location evidence="10">Nuclear pore complex</location>
    </subcellularLocation>
    <subcellularLocation>
        <location evidence="10">Nucleus membrane</location>
    </subcellularLocation>
</comment>
<evidence type="ECO:0000256" key="9">
    <source>
        <dbReference type="ARBA" id="ARBA00023242"/>
    </source>
</evidence>
<dbReference type="PROSITE" id="PS51419">
    <property type="entry name" value="RAB"/>
    <property type="match status" value="1"/>
</dbReference>
<evidence type="ECO:0000256" key="4">
    <source>
        <dbReference type="ARBA" id="ARBA00022816"/>
    </source>
</evidence>
<evidence type="ECO:0000256" key="7">
    <source>
        <dbReference type="ARBA" id="ARBA00023132"/>
    </source>
</evidence>
<dbReference type="SMART" id="SM00174">
    <property type="entry name" value="RHO"/>
    <property type="match status" value="1"/>
</dbReference>
<dbReference type="eggNOG" id="KOG0395">
    <property type="taxonomic scope" value="Eukaryota"/>
</dbReference>
<dbReference type="SMART" id="SM00173">
    <property type="entry name" value="RAS"/>
    <property type="match status" value="1"/>
</dbReference>
<keyword evidence="11" id="KW-0812">Transmembrane</keyword>
<dbReference type="FunFam" id="1.10.3450.20:FF:000001">
    <property type="entry name" value="Nuclear pore complex protein"/>
    <property type="match status" value="1"/>
</dbReference>
<dbReference type="InterPro" id="IPR001806">
    <property type="entry name" value="Small_GTPase"/>
</dbReference>
<dbReference type="GO" id="GO:0000973">
    <property type="term" value="P:post-transcriptional tethering of RNA polymerase II gene DNA at nuclear periphery"/>
    <property type="evidence" value="ECO:0007669"/>
    <property type="project" value="TreeGrafter"/>
</dbReference>
<evidence type="ECO:0000256" key="6">
    <source>
        <dbReference type="ARBA" id="ARBA00023010"/>
    </source>
</evidence>
<dbReference type="PRINTS" id="PR00449">
    <property type="entry name" value="RASTRNSFRMNG"/>
</dbReference>
<feature type="non-terminal residue" evidence="12">
    <location>
        <position position="1"/>
    </location>
</feature>
<keyword evidence="6 10" id="KW-0811">Translocation</keyword>
<feature type="transmembrane region" description="Helical" evidence="11">
    <location>
        <begin position="1038"/>
        <end position="1057"/>
    </location>
</feature>
<evidence type="ECO:0000256" key="3">
    <source>
        <dbReference type="ARBA" id="ARBA00022741"/>
    </source>
</evidence>
<dbReference type="SUPFAM" id="SSF103481">
    <property type="entry name" value="Multidrug resistance efflux transporter EmrE"/>
    <property type="match status" value="1"/>
</dbReference>
<accession>M7AZM0</accession>
<dbReference type="AlphaFoldDB" id="M7AZM0"/>
<evidence type="ECO:0000256" key="5">
    <source>
        <dbReference type="ARBA" id="ARBA00022927"/>
    </source>
</evidence>
<comment type="similarity">
    <text evidence="1 10">Belongs to the nucleoporin Nup84/Nup107 family.</text>
</comment>
<evidence type="ECO:0000256" key="10">
    <source>
        <dbReference type="RuleBase" id="RU365072"/>
    </source>
</evidence>
<dbReference type="PROSITE" id="PS51421">
    <property type="entry name" value="RAS"/>
    <property type="match status" value="1"/>
</dbReference>
<evidence type="ECO:0000313" key="12">
    <source>
        <dbReference type="EMBL" id="EMP30204.1"/>
    </source>
</evidence>
<dbReference type="GO" id="GO:0031965">
    <property type="term" value="C:nuclear membrane"/>
    <property type="evidence" value="ECO:0007669"/>
    <property type="project" value="UniProtKB-SubCell"/>
</dbReference>
<dbReference type="InterPro" id="IPR037185">
    <property type="entry name" value="EmrE-like"/>
</dbReference>
<dbReference type="GO" id="GO:0006406">
    <property type="term" value="P:mRNA export from nucleus"/>
    <property type="evidence" value="ECO:0007669"/>
    <property type="project" value="TreeGrafter"/>
</dbReference>
<dbReference type="PROSITE" id="PS51420">
    <property type="entry name" value="RHO"/>
    <property type="match status" value="1"/>
</dbReference>
<dbReference type="PANTHER" id="PTHR13003:SF2">
    <property type="entry name" value="NUCLEAR PORE COMPLEX PROTEIN NUP107"/>
    <property type="match status" value="1"/>
</dbReference>
<feature type="transmembrane region" description="Helical" evidence="11">
    <location>
        <begin position="1102"/>
        <end position="1123"/>
    </location>
</feature>
<evidence type="ECO:0000256" key="8">
    <source>
        <dbReference type="ARBA" id="ARBA00023136"/>
    </source>
</evidence>
<dbReference type="Gene3D" id="3.40.50.300">
    <property type="entry name" value="P-loop containing nucleotide triphosphate hydrolases"/>
    <property type="match status" value="1"/>
</dbReference>
<keyword evidence="8 10" id="KW-0472">Membrane</keyword>
<gene>
    <name evidence="12" type="ORF">UY3_12673</name>
</gene>
<keyword evidence="4" id="KW-0509">mRNA transport</keyword>
<dbReference type="Proteomes" id="UP000031443">
    <property type="component" value="Unassembled WGS sequence"/>
</dbReference>
<dbReference type="SMART" id="SM00175">
    <property type="entry name" value="RAB"/>
    <property type="match status" value="1"/>
</dbReference>
<sequence length="1164" mass="133527">FFVLQTVQFVQGIFVEKYDPTIEDSYRKQVEVDAQQCMLEILDTAGTEQFTAMRDLYMKNGQGFALVYSITAQSTFNDLQDLREQILRVKDTDDVPMILVGNKCDLEDERVVGKEQGQNLARQWNNCAFLESSAKSKINVNEHWSTGVNGRALEDRFRLNAINRPLLDRLLPSDPLDDSNWTAAVTPQHTGMFTNLDLCNVTEDVTMSAVLLREDDPGEAATMSMYSDFLHSFLKHTSTTVFELVEEYENTCNNQVNILGKIVYRATPGQQKFSKTASVLWLLKQEMVTWRLLSSLYRDRIQSALEDETMFEIAVLNASEKTAVGILFQKDSLVRQSQLVVDWLESIAKDEIGDFSDNIEFYAKSVYWENTLHILKQRQFSTYIGSTRPLVTELDPDAPVRQKMPLDDLDREDDARLLKYLFTLIRAGMTDEAQRLCKRCGQAWRAATLEGWKLYHDPNVNGGTELEPVEGNPYRCIWKISCWRMAEDEQFNRYERAIYAALSGNLKQLLPVCDTWEDTVWAYFRVMVDSLVEQEIRTSVMTTEELEELPREYLETNWTLEKVFEELQATDKKRVLEENQEHYHVIQKFIILGDVDANVDMYFVAIGLMDEFNKWLSKDRSVLPGHLLRFMTHLILFFRTLGLQTKEEVSVEILKTYIQRLMLRRLSHLLNRPQIILLSTSVFHRNEKCKRLISEKHTDLIAFYVSHLPQELAVAQYAVFLEDVTETEQRHHCLELAKEAGLDVATITKTVVENIRKKDTGEFTHHDLALDAGTTECPYFCFQANAESMCKRVTLTLRGGRFLVNTTQQQLCSTLVINSVISHELTFPEYASKKHEAAKDVFVKIPQDSIAEIYNQWEEQGMDSPLPAEDDNAIREHLCIRAYLEAHETFNEWFKHMNSAPQKPTLLTQASFTERVAHEHKEKKYEMDYGIWKGLLDAVTADVKEKMYNVLLFVDGGWMVDVREVLPLALSFCGFVVFTNLSLQSNTIGTYQLAKAMTTPAIVAIQSLFYGKSFPLRIKLTLWVGAKQHELQVNSMQLLYYQAPMSSAMLLCIVPFFEPVFGEGGIFGPWTLSAVLMVLLSGIIAFMVNLSIYWIIGNTSPVTYNMFGHFKFCITLLGGYLLFKDPLSLNQVLGILCTLLGILAYTHFKLSEQEGSKSKLVQRP</sequence>
<evidence type="ECO:0000256" key="2">
    <source>
        <dbReference type="ARBA" id="ARBA00022448"/>
    </source>
</evidence>
<dbReference type="GO" id="GO:0003924">
    <property type="term" value="F:GTPase activity"/>
    <property type="evidence" value="ECO:0007669"/>
    <property type="project" value="InterPro"/>
</dbReference>
<keyword evidence="5" id="KW-0653">Protein transport</keyword>
<dbReference type="Gene3D" id="1.10.3450.20">
    <property type="match status" value="1"/>
</dbReference>
<keyword evidence="2 10" id="KW-0813">Transport</keyword>
<dbReference type="InterPro" id="IPR027417">
    <property type="entry name" value="P-loop_NTPase"/>
</dbReference>
<comment type="function">
    <text evidence="10">Functions as a component of the nuclear pore complex (NPC).</text>
</comment>
<feature type="transmembrane region" description="Helical" evidence="11">
    <location>
        <begin position="1129"/>
        <end position="1148"/>
    </location>
</feature>
<feature type="transmembrane region" description="Helical" evidence="11">
    <location>
        <begin position="1069"/>
        <end position="1095"/>
    </location>
</feature>
<dbReference type="FunFam" id="3.40.50.300:FF:001423">
    <property type="entry name" value="Ras family GTPase"/>
    <property type="match status" value="1"/>
</dbReference>
<evidence type="ECO:0000313" key="13">
    <source>
        <dbReference type="Proteomes" id="UP000031443"/>
    </source>
</evidence>
<reference evidence="13" key="1">
    <citation type="journal article" date="2013" name="Nat. Genet.">
        <title>The draft genomes of soft-shell turtle and green sea turtle yield insights into the development and evolution of the turtle-specific body plan.</title>
        <authorList>
            <person name="Wang Z."/>
            <person name="Pascual-Anaya J."/>
            <person name="Zadissa A."/>
            <person name="Li W."/>
            <person name="Niimura Y."/>
            <person name="Huang Z."/>
            <person name="Li C."/>
            <person name="White S."/>
            <person name="Xiong Z."/>
            <person name="Fang D."/>
            <person name="Wang B."/>
            <person name="Ming Y."/>
            <person name="Chen Y."/>
            <person name="Zheng Y."/>
            <person name="Kuraku S."/>
            <person name="Pignatelli M."/>
            <person name="Herrero J."/>
            <person name="Beal K."/>
            <person name="Nozawa M."/>
            <person name="Li Q."/>
            <person name="Wang J."/>
            <person name="Zhang H."/>
            <person name="Yu L."/>
            <person name="Shigenobu S."/>
            <person name="Wang J."/>
            <person name="Liu J."/>
            <person name="Flicek P."/>
            <person name="Searle S."/>
            <person name="Wang J."/>
            <person name="Kuratani S."/>
            <person name="Yin Y."/>
            <person name="Aken B."/>
            <person name="Zhang G."/>
            <person name="Irie N."/>
        </authorList>
    </citation>
    <scope>NUCLEOTIDE SEQUENCE [LARGE SCALE GENOMIC DNA]</scope>
</reference>